<organism evidence="2 3">
    <name type="scientific">Methylomagnum ishizawai</name>
    <dbReference type="NCBI Taxonomy" id="1760988"/>
    <lineage>
        <taxon>Bacteria</taxon>
        <taxon>Pseudomonadati</taxon>
        <taxon>Pseudomonadota</taxon>
        <taxon>Gammaproteobacteria</taxon>
        <taxon>Methylococcales</taxon>
        <taxon>Methylococcaceae</taxon>
        <taxon>Methylomagnum</taxon>
    </lineage>
</organism>
<keyword evidence="1" id="KW-1133">Transmembrane helix</keyword>
<accession>A0A1Y6D515</accession>
<dbReference type="RefSeq" id="WP_254899520.1">
    <property type="nucleotide sequence ID" value="NZ_FXAM01000004.1"/>
</dbReference>
<evidence type="ECO:0000313" key="3">
    <source>
        <dbReference type="Proteomes" id="UP000192923"/>
    </source>
</evidence>
<protein>
    <submittedName>
        <fullName evidence="2">Uncharacterized protein</fullName>
    </submittedName>
</protein>
<feature type="transmembrane region" description="Helical" evidence="1">
    <location>
        <begin position="25"/>
        <end position="43"/>
    </location>
</feature>
<keyword evidence="1" id="KW-0812">Transmembrane</keyword>
<evidence type="ECO:0000313" key="2">
    <source>
        <dbReference type="EMBL" id="SMF97767.1"/>
    </source>
</evidence>
<reference evidence="2 3" key="1">
    <citation type="submission" date="2016-12" db="EMBL/GenBank/DDBJ databases">
        <authorList>
            <person name="Song W.-J."/>
            <person name="Kurnit D.M."/>
        </authorList>
    </citation>
    <scope>NUCLEOTIDE SEQUENCE [LARGE SCALE GENOMIC DNA]</scope>
    <source>
        <strain evidence="2 3">175</strain>
    </source>
</reference>
<dbReference type="Proteomes" id="UP000192923">
    <property type="component" value="Unassembled WGS sequence"/>
</dbReference>
<dbReference type="EMBL" id="FXAM01000004">
    <property type="protein sequence ID" value="SMF97767.1"/>
    <property type="molecule type" value="Genomic_DNA"/>
</dbReference>
<name>A0A1Y6D515_9GAMM</name>
<sequence>MSHLNLLLHLMNQRTSIQEAQMERAAALILAGALVLIAVALMLL</sequence>
<dbReference type="AlphaFoldDB" id="A0A1Y6D515"/>
<keyword evidence="3" id="KW-1185">Reference proteome</keyword>
<evidence type="ECO:0000256" key="1">
    <source>
        <dbReference type="SAM" id="Phobius"/>
    </source>
</evidence>
<gene>
    <name evidence="2" type="ORF">SAMN02949497_0023</name>
</gene>
<keyword evidence="1" id="KW-0472">Membrane</keyword>
<proteinExistence type="predicted"/>